<evidence type="ECO:0000313" key="12">
    <source>
        <dbReference type="Proteomes" id="UP000188235"/>
    </source>
</evidence>
<dbReference type="GO" id="GO:0016740">
    <property type="term" value="F:transferase activity"/>
    <property type="evidence" value="ECO:0007669"/>
    <property type="project" value="UniProtKB-KW"/>
</dbReference>
<keyword evidence="4" id="KW-0285">Flavoprotein</keyword>
<organism evidence="11 12">
    <name type="scientific">Tessaracoccus flavescens</name>
    <dbReference type="NCBI Taxonomy" id="399497"/>
    <lineage>
        <taxon>Bacteria</taxon>
        <taxon>Bacillati</taxon>
        <taxon>Actinomycetota</taxon>
        <taxon>Actinomycetes</taxon>
        <taxon>Propionibacteriales</taxon>
        <taxon>Propionibacteriaceae</taxon>
        <taxon>Tessaracoccus</taxon>
    </lineage>
</organism>
<reference evidence="11 12" key="1">
    <citation type="journal article" date="2008" name="Int. J. Syst. Evol. Microbiol.">
        <title>Tessaracoccus flavescens sp. nov., isolated from marine sediment.</title>
        <authorList>
            <person name="Lee D.W."/>
            <person name="Lee S.D."/>
        </authorList>
    </citation>
    <scope>NUCLEOTIDE SEQUENCE [LARGE SCALE GENOMIC DNA]</scope>
    <source>
        <strain evidence="11 12">SST-39T</strain>
    </source>
</reference>
<dbReference type="STRING" id="399497.BW733_11465"/>
<evidence type="ECO:0000256" key="9">
    <source>
        <dbReference type="ARBA" id="ARBA00031306"/>
    </source>
</evidence>
<dbReference type="GO" id="GO:0046872">
    <property type="term" value="F:metal ion binding"/>
    <property type="evidence" value="ECO:0007669"/>
    <property type="project" value="UniProtKB-KW"/>
</dbReference>
<proteinExistence type="predicted"/>
<dbReference type="EC" id="2.7.1.180" evidence="2"/>
<evidence type="ECO:0000256" key="6">
    <source>
        <dbReference type="ARBA" id="ARBA00022723"/>
    </source>
</evidence>
<comment type="cofactor">
    <cofactor evidence="1">
        <name>Mg(2+)</name>
        <dbReference type="ChEBI" id="CHEBI:18420"/>
    </cofactor>
</comment>
<protein>
    <recommendedName>
        <fullName evidence="3">FAD:protein FMN transferase</fullName>
        <ecNumber evidence="2">2.7.1.180</ecNumber>
    </recommendedName>
    <alternativeName>
        <fullName evidence="9">Flavin transferase</fullName>
    </alternativeName>
</protein>
<comment type="catalytic activity">
    <reaction evidence="10">
        <text>L-threonyl-[protein] + FAD = FMN-L-threonyl-[protein] + AMP + H(+)</text>
        <dbReference type="Rhea" id="RHEA:36847"/>
        <dbReference type="Rhea" id="RHEA-COMP:11060"/>
        <dbReference type="Rhea" id="RHEA-COMP:11061"/>
        <dbReference type="ChEBI" id="CHEBI:15378"/>
        <dbReference type="ChEBI" id="CHEBI:30013"/>
        <dbReference type="ChEBI" id="CHEBI:57692"/>
        <dbReference type="ChEBI" id="CHEBI:74257"/>
        <dbReference type="ChEBI" id="CHEBI:456215"/>
        <dbReference type="EC" id="2.7.1.180"/>
    </reaction>
</comment>
<name>A0A1Q2CZ59_9ACTN</name>
<accession>A0A1Q2CZ59</accession>
<evidence type="ECO:0000313" key="11">
    <source>
        <dbReference type="EMBL" id="AQP51354.1"/>
    </source>
</evidence>
<dbReference type="PANTHER" id="PTHR30040:SF2">
    <property type="entry name" value="FAD:PROTEIN FMN TRANSFERASE"/>
    <property type="match status" value="1"/>
</dbReference>
<keyword evidence="8" id="KW-0460">Magnesium</keyword>
<dbReference type="InterPro" id="IPR024932">
    <property type="entry name" value="ApbE"/>
</dbReference>
<dbReference type="AlphaFoldDB" id="A0A1Q2CZ59"/>
<dbReference type="PANTHER" id="PTHR30040">
    <property type="entry name" value="THIAMINE BIOSYNTHESIS LIPOPROTEIN APBE"/>
    <property type="match status" value="1"/>
</dbReference>
<keyword evidence="5" id="KW-0808">Transferase</keyword>
<evidence type="ECO:0000256" key="4">
    <source>
        <dbReference type="ARBA" id="ARBA00022630"/>
    </source>
</evidence>
<evidence type="ECO:0000256" key="3">
    <source>
        <dbReference type="ARBA" id="ARBA00016337"/>
    </source>
</evidence>
<dbReference type="KEGG" id="tfa:BW733_11465"/>
<dbReference type="Gene3D" id="3.10.520.10">
    <property type="entry name" value="ApbE-like domains"/>
    <property type="match status" value="2"/>
</dbReference>
<dbReference type="Proteomes" id="UP000188235">
    <property type="component" value="Chromosome"/>
</dbReference>
<evidence type="ECO:0000256" key="8">
    <source>
        <dbReference type="ARBA" id="ARBA00022842"/>
    </source>
</evidence>
<dbReference type="InterPro" id="IPR003374">
    <property type="entry name" value="ApbE-like_sf"/>
</dbReference>
<gene>
    <name evidence="11" type="ORF">BW733_11465</name>
</gene>
<dbReference type="Pfam" id="PF02424">
    <property type="entry name" value="ApbE"/>
    <property type="match status" value="1"/>
</dbReference>
<evidence type="ECO:0000256" key="1">
    <source>
        <dbReference type="ARBA" id="ARBA00001946"/>
    </source>
</evidence>
<keyword evidence="12" id="KW-1185">Reference proteome</keyword>
<sequence length="261" mass="27546">MTSYPHEATFTALGMQCQIITTRPQDLLAAVDEALEELSRLAAVISFDDRRSEVSRLSRLASFAEVTAPASALLLDYLGAALWAADLTEGLVSPSDGVWRGIELGDGTVKLPRGTILDLSETAPSHAADLLARRLHADSGGGFLVRIGDAVAVAGDSPEGGWEIPVTAPGGRTLQVVSTRFAAVSKAEDDLRADQPHPIWTQVTVAAPTALEARAWAAASQTKGELAPAWLTNHGVTARLERRTGTTRYTAGWPQADLSAA</sequence>
<keyword evidence="7" id="KW-0274">FAD</keyword>
<evidence type="ECO:0000256" key="5">
    <source>
        <dbReference type="ARBA" id="ARBA00022679"/>
    </source>
</evidence>
<evidence type="ECO:0000256" key="2">
    <source>
        <dbReference type="ARBA" id="ARBA00011955"/>
    </source>
</evidence>
<evidence type="ECO:0000256" key="7">
    <source>
        <dbReference type="ARBA" id="ARBA00022827"/>
    </source>
</evidence>
<dbReference type="SUPFAM" id="SSF143631">
    <property type="entry name" value="ApbE-like"/>
    <property type="match status" value="1"/>
</dbReference>
<evidence type="ECO:0000256" key="10">
    <source>
        <dbReference type="ARBA" id="ARBA00048540"/>
    </source>
</evidence>
<dbReference type="OrthoDB" id="3728306at2"/>
<dbReference type="EMBL" id="CP019607">
    <property type="protein sequence ID" value="AQP51354.1"/>
    <property type="molecule type" value="Genomic_DNA"/>
</dbReference>
<keyword evidence="6" id="KW-0479">Metal-binding</keyword>
<dbReference type="RefSeq" id="WP_077350577.1">
    <property type="nucleotide sequence ID" value="NZ_CP019607.1"/>
</dbReference>